<evidence type="ECO:0000313" key="2">
    <source>
        <dbReference type="EMBL" id="KPL77716.1"/>
    </source>
</evidence>
<feature type="transmembrane region" description="Helical" evidence="1">
    <location>
        <begin position="200"/>
        <end position="221"/>
    </location>
</feature>
<accession>A0A0P6XWC0</accession>
<proteinExistence type="predicted"/>
<dbReference type="STRING" id="360411.AC812_02375"/>
<feature type="transmembrane region" description="Helical" evidence="1">
    <location>
        <begin position="161"/>
        <end position="180"/>
    </location>
</feature>
<evidence type="ECO:0000313" key="3">
    <source>
        <dbReference type="Proteomes" id="UP000050514"/>
    </source>
</evidence>
<keyword evidence="1" id="KW-1133">Transmembrane helix</keyword>
<keyword evidence="3" id="KW-1185">Reference proteome</keyword>
<sequence>MVVGWSGVCGLLFPVLVDEIWVEVVMDWFNPALDLQQGYWLVALPAVGLPVLGGSFAFLEGGSLFKGQTVRHAIAFLLAYPLPRWQVYFSRLAYLLSACFLLTVAGYLSGSGMILLTGYPLPAGLSGLLPGTFLLILLLGELGVLFGMLSKSFWLDRLAGIVFLFLVYLPFGMRSGSGWVRYSPLFYVLGESPLMGGVDVVNLLVLSLLCVAGGLAGGYVFERLELE</sequence>
<gene>
    <name evidence="2" type="ORF">AC812_02375</name>
</gene>
<reference evidence="2 3" key="1">
    <citation type="submission" date="2015-07" db="EMBL/GenBank/DDBJ databases">
        <title>Draft genome of Bellilinea caldifistulae DSM 17877.</title>
        <authorList>
            <person name="Hemp J."/>
            <person name="Ward L.M."/>
            <person name="Pace L.A."/>
            <person name="Fischer W.W."/>
        </authorList>
    </citation>
    <scope>NUCLEOTIDE SEQUENCE [LARGE SCALE GENOMIC DNA]</scope>
    <source>
        <strain evidence="2 3">GOMI-1</strain>
    </source>
</reference>
<organism evidence="2 3">
    <name type="scientific">Bellilinea caldifistulae</name>
    <dbReference type="NCBI Taxonomy" id="360411"/>
    <lineage>
        <taxon>Bacteria</taxon>
        <taxon>Bacillati</taxon>
        <taxon>Chloroflexota</taxon>
        <taxon>Anaerolineae</taxon>
        <taxon>Anaerolineales</taxon>
        <taxon>Anaerolineaceae</taxon>
        <taxon>Bellilinea</taxon>
    </lineage>
</organism>
<comment type="caution">
    <text evidence="2">The sequence shown here is derived from an EMBL/GenBank/DDBJ whole genome shotgun (WGS) entry which is preliminary data.</text>
</comment>
<protein>
    <submittedName>
        <fullName evidence="2">Uncharacterized protein</fullName>
    </submittedName>
</protein>
<feature type="transmembrane region" description="Helical" evidence="1">
    <location>
        <begin position="128"/>
        <end position="149"/>
    </location>
</feature>
<keyword evidence="1" id="KW-0472">Membrane</keyword>
<name>A0A0P6XWC0_9CHLR</name>
<dbReference type="AlphaFoldDB" id="A0A0P6XWC0"/>
<feature type="transmembrane region" description="Helical" evidence="1">
    <location>
        <begin position="92"/>
        <end position="116"/>
    </location>
</feature>
<evidence type="ECO:0000256" key="1">
    <source>
        <dbReference type="SAM" id="Phobius"/>
    </source>
</evidence>
<keyword evidence="1" id="KW-0812">Transmembrane</keyword>
<dbReference type="Proteomes" id="UP000050514">
    <property type="component" value="Unassembled WGS sequence"/>
</dbReference>
<dbReference type="EMBL" id="LGHJ01000008">
    <property type="protein sequence ID" value="KPL77716.1"/>
    <property type="molecule type" value="Genomic_DNA"/>
</dbReference>
<feature type="transmembrane region" description="Helical" evidence="1">
    <location>
        <begin position="41"/>
        <end position="59"/>
    </location>
</feature>